<dbReference type="InterPro" id="IPR020846">
    <property type="entry name" value="MFS_dom"/>
</dbReference>
<evidence type="ECO:0000256" key="17">
    <source>
        <dbReference type="SAM" id="Phobius"/>
    </source>
</evidence>
<feature type="transmembrane region" description="Helical" evidence="17">
    <location>
        <begin position="318"/>
        <end position="336"/>
    </location>
</feature>
<evidence type="ECO:0000256" key="7">
    <source>
        <dbReference type="ARBA" id="ARBA00023136"/>
    </source>
</evidence>
<dbReference type="PANTHER" id="PTHR48023:SF4">
    <property type="entry name" value="D-XYLOSE-PROTON SYMPORTER-LIKE 2"/>
    <property type="match status" value="1"/>
</dbReference>
<evidence type="ECO:0000256" key="11">
    <source>
        <dbReference type="ARBA" id="ARBA00044662"/>
    </source>
</evidence>
<comment type="catalytic activity">
    <reaction evidence="9">
        <text>D-glucose(out) = D-glucose(in)</text>
        <dbReference type="Rhea" id="RHEA:60376"/>
        <dbReference type="ChEBI" id="CHEBI:4167"/>
    </reaction>
    <physiologicalReaction direction="left-to-right" evidence="9">
        <dbReference type="Rhea" id="RHEA:60377"/>
    </physiologicalReaction>
</comment>
<evidence type="ECO:0000256" key="4">
    <source>
        <dbReference type="ARBA" id="ARBA00022448"/>
    </source>
</evidence>
<evidence type="ECO:0000259" key="18">
    <source>
        <dbReference type="PROSITE" id="PS50850"/>
    </source>
</evidence>
<evidence type="ECO:0000256" key="3">
    <source>
        <dbReference type="ARBA" id="ARBA00011738"/>
    </source>
</evidence>
<comment type="similarity">
    <text evidence="2 15">Belongs to the major facilitator superfamily. Sugar transporter (TC 2.A.1.1) family.</text>
</comment>
<reference evidence="19 20" key="1">
    <citation type="journal article" date="2021" name="Sci. Rep.">
        <title>The genome of the diatom Chaetoceros tenuissimus carries an ancient integrated fragment of an extant virus.</title>
        <authorList>
            <person name="Hongo Y."/>
            <person name="Kimura K."/>
            <person name="Takaki Y."/>
            <person name="Yoshida Y."/>
            <person name="Baba S."/>
            <person name="Kobayashi G."/>
            <person name="Nagasaki K."/>
            <person name="Hano T."/>
            <person name="Tomaru Y."/>
        </authorList>
    </citation>
    <scope>NUCLEOTIDE SEQUENCE [LARGE SCALE GENOMIC DNA]</scope>
    <source>
        <strain evidence="19 20">NIES-3715</strain>
    </source>
</reference>
<dbReference type="AlphaFoldDB" id="A0AAD3H3X3"/>
<dbReference type="PRINTS" id="PR00171">
    <property type="entry name" value="SUGRTRNSPORT"/>
</dbReference>
<dbReference type="InterPro" id="IPR003663">
    <property type="entry name" value="Sugar/inositol_transpt"/>
</dbReference>
<dbReference type="InterPro" id="IPR050820">
    <property type="entry name" value="MFS_Sugar_Transporter"/>
</dbReference>
<comment type="subunit">
    <text evidence="3">Homodimer.</text>
</comment>
<keyword evidence="4 15" id="KW-0813">Transport</keyword>
<dbReference type="InterPro" id="IPR005829">
    <property type="entry name" value="Sugar_transporter_CS"/>
</dbReference>
<evidence type="ECO:0000256" key="15">
    <source>
        <dbReference type="RuleBase" id="RU003346"/>
    </source>
</evidence>
<evidence type="ECO:0000256" key="1">
    <source>
        <dbReference type="ARBA" id="ARBA00004141"/>
    </source>
</evidence>
<evidence type="ECO:0000256" key="5">
    <source>
        <dbReference type="ARBA" id="ARBA00022692"/>
    </source>
</evidence>
<keyword evidence="20" id="KW-1185">Reference proteome</keyword>
<evidence type="ECO:0000256" key="8">
    <source>
        <dbReference type="ARBA" id="ARBA00044637"/>
    </source>
</evidence>
<dbReference type="GO" id="GO:0005737">
    <property type="term" value="C:cytoplasm"/>
    <property type="evidence" value="ECO:0007669"/>
    <property type="project" value="UniProtKB-ARBA"/>
</dbReference>
<name>A0AAD3H3X3_9STRA</name>
<feature type="transmembrane region" description="Helical" evidence="17">
    <location>
        <begin position="114"/>
        <end position="134"/>
    </location>
</feature>
<evidence type="ECO:0000256" key="2">
    <source>
        <dbReference type="ARBA" id="ARBA00010992"/>
    </source>
</evidence>
<evidence type="ECO:0000256" key="14">
    <source>
        <dbReference type="ARBA" id="ARBA00044780"/>
    </source>
</evidence>
<feature type="transmembrane region" description="Helical" evidence="17">
    <location>
        <begin position="280"/>
        <end position="298"/>
    </location>
</feature>
<feature type="domain" description="Major facilitator superfamily (MFS) profile" evidence="18">
    <location>
        <begin position="23"/>
        <end position="470"/>
    </location>
</feature>
<evidence type="ECO:0000313" key="19">
    <source>
        <dbReference type="EMBL" id="GFH49128.1"/>
    </source>
</evidence>
<proteinExistence type="inferred from homology"/>
<dbReference type="SUPFAM" id="SSF103473">
    <property type="entry name" value="MFS general substrate transporter"/>
    <property type="match status" value="1"/>
</dbReference>
<evidence type="ECO:0000256" key="6">
    <source>
        <dbReference type="ARBA" id="ARBA00022989"/>
    </source>
</evidence>
<dbReference type="InterPro" id="IPR005828">
    <property type="entry name" value="MFS_sugar_transport-like"/>
</dbReference>
<comment type="catalytic activity">
    <reaction evidence="8">
        <text>D-galactose(in) = D-galactose(out)</text>
        <dbReference type="Rhea" id="RHEA:34915"/>
        <dbReference type="ChEBI" id="CHEBI:4139"/>
    </reaction>
    <physiologicalReaction direction="right-to-left" evidence="8">
        <dbReference type="Rhea" id="RHEA:34917"/>
    </physiologicalReaction>
</comment>
<dbReference type="GO" id="GO:0022857">
    <property type="term" value="F:transmembrane transporter activity"/>
    <property type="evidence" value="ECO:0007669"/>
    <property type="project" value="InterPro"/>
</dbReference>
<keyword evidence="6 17" id="KW-1133">Transmembrane helix</keyword>
<evidence type="ECO:0000313" key="20">
    <source>
        <dbReference type="Proteomes" id="UP001054902"/>
    </source>
</evidence>
<comment type="catalytic activity">
    <reaction evidence="13">
        <text>D-fructose(out) = D-fructose(in)</text>
        <dbReference type="Rhea" id="RHEA:60372"/>
        <dbReference type="ChEBI" id="CHEBI:37721"/>
    </reaction>
    <physiologicalReaction direction="left-to-right" evidence="13">
        <dbReference type="Rhea" id="RHEA:60373"/>
    </physiologicalReaction>
</comment>
<feature type="compositionally biased region" description="Polar residues" evidence="16">
    <location>
        <begin position="247"/>
        <end position="261"/>
    </location>
</feature>
<dbReference type="PANTHER" id="PTHR48023">
    <property type="entry name" value="D-XYLOSE-PROTON SYMPORTER-LIKE 2"/>
    <property type="match status" value="1"/>
</dbReference>
<dbReference type="GO" id="GO:0016020">
    <property type="term" value="C:membrane"/>
    <property type="evidence" value="ECO:0007669"/>
    <property type="project" value="UniProtKB-SubCell"/>
</dbReference>
<comment type="catalytic activity">
    <reaction evidence="12">
        <text>D-glucosamine(out) = D-glucosamine(in)</text>
        <dbReference type="Rhea" id="RHEA:78423"/>
        <dbReference type="ChEBI" id="CHEBI:58723"/>
    </reaction>
    <physiologicalReaction direction="left-to-right" evidence="12">
        <dbReference type="Rhea" id="RHEA:78424"/>
    </physiologicalReaction>
</comment>
<dbReference type="Proteomes" id="UP001054902">
    <property type="component" value="Unassembled WGS sequence"/>
</dbReference>
<dbReference type="GO" id="GO:1904659">
    <property type="term" value="P:D-glucose transmembrane transport"/>
    <property type="evidence" value="ECO:0007669"/>
    <property type="project" value="TreeGrafter"/>
</dbReference>
<dbReference type="FunFam" id="1.20.1250.20:FF:000118">
    <property type="entry name" value="D-xylose-proton symporter-like 3, chloroplastic"/>
    <property type="match status" value="1"/>
</dbReference>
<feature type="transmembrane region" description="Helical" evidence="17">
    <location>
        <begin position="444"/>
        <end position="462"/>
    </location>
</feature>
<feature type="region of interest" description="Disordered" evidence="16">
    <location>
        <begin position="230"/>
        <end position="265"/>
    </location>
</feature>
<evidence type="ECO:0000256" key="16">
    <source>
        <dbReference type="SAM" id="MobiDB-lite"/>
    </source>
</evidence>
<comment type="subcellular location">
    <subcellularLocation>
        <location evidence="1">Membrane</location>
        <topology evidence="1">Multi-pass membrane protein</topology>
    </subcellularLocation>
</comment>
<keyword evidence="7 17" id="KW-0472">Membrane</keyword>
<comment type="catalytic activity">
    <reaction evidence="11">
        <text>D-mannose(out) = D-mannose(in)</text>
        <dbReference type="Rhea" id="RHEA:78391"/>
        <dbReference type="ChEBI" id="CHEBI:4208"/>
    </reaction>
    <physiologicalReaction direction="left-to-right" evidence="11">
        <dbReference type="Rhea" id="RHEA:78392"/>
    </physiologicalReaction>
</comment>
<evidence type="ECO:0000256" key="9">
    <source>
        <dbReference type="ARBA" id="ARBA00044648"/>
    </source>
</evidence>
<feature type="transmembrane region" description="Helical" evidence="17">
    <location>
        <begin position="89"/>
        <end position="108"/>
    </location>
</feature>
<dbReference type="NCBIfam" id="TIGR00879">
    <property type="entry name" value="SP"/>
    <property type="match status" value="1"/>
</dbReference>
<comment type="catalytic activity">
    <reaction evidence="10">
        <text>D-xylose(out) = D-xylose(in)</text>
        <dbReference type="Rhea" id="RHEA:78427"/>
        <dbReference type="ChEBI" id="CHEBI:53455"/>
    </reaction>
    <physiologicalReaction direction="left-to-right" evidence="10">
        <dbReference type="Rhea" id="RHEA:78428"/>
    </physiologicalReaction>
</comment>
<dbReference type="EMBL" id="BLLK01000032">
    <property type="protein sequence ID" value="GFH49128.1"/>
    <property type="molecule type" value="Genomic_DNA"/>
</dbReference>
<accession>A0AAD3H3X3</accession>
<gene>
    <name evidence="19" type="ORF">CTEN210_05604</name>
</gene>
<feature type="transmembrane region" description="Helical" evidence="17">
    <location>
        <begin position="380"/>
        <end position="405"/>
    </location>
</feature>
<sequence>MSESVNSSRRERLSSIPPFVIKATIAASLGGILFGYDMGVTSTALPQLKNTFGLSEKQEEMVVSFLYIGCALGSCVGGHLCDRMGRKKMILLTDLVFIVGALILYSATSFDVVLSGRIFVGFAVAVSGIADVAYLHEISPREYRGAIVSCNEACISLGFLLSYIIGYAFSVKIPNDGWRYMFGIGCVIAVLQFICMLSMPESPVWLRQNQKFDEADAAILRIGASISFDTQDESTQNESVHDDSDSRQYSSFNINSPQQRGTPHPEELNCVTMRKYFRQIIIAVFLSVMQHFCGHPNVLNFAPEIFAQIGFDSEDGRLISTIFVGVVKFATVCYAIKKVEVLGRRSLLLTGMSIIAISLCTLSLAYFLEGDNQMSLFGKIIATLSVFGVAGGYSLSFGPLVWLMVSELFPSSIRGRALGLSTIISYAAASLVSLTFLTGQDKGLYVPFSMYSVLTIASIVFAKKYVPDTGDKSSEEIHHELKAVWQSGRSFENISRQASATILQVNEDREII</sequence>
<evidence type="ECO:0000256" key="12">
    <source>
        <dbReference type="ARBA" id="ARBA00044668"/>
    </source>
</evidence>
<evidence type="ECO:0000256" key="10">
    <source>
        <dbReference type="ARBA" id="ARBA00044656"/>
    </source>
</evidence>
<feature type="transmembrane region" description="Helical" evidence="17">
    <location>
        <begin position="417"/>
        <end position="438"/>
    </location>
</feature>
<feature type="transmembrane region" description="Helical" evidence="17">
    <location>
        <begin position="61"/>
        <end position="82"/>
    </location>
</feature>
<protein>
    <recommendedName>
        <fullName evidence="14">Hexose transporter 1</fullName>
    </recommendedName>
</protein>
<feature type="transmembrane region" description="Helical" evidence="17">
    <location>
        <begin position="146"/>
        <end position="168"/>
    </location>
</feature>
<dbReference type="PROSITE" id="PS00216">
    <property type="entry name" value="SUGAR_TRANSPORT_1"/>
    <property type="match status" value="1"/>
</dbReference>
<comment type="caution">
    <text evidence="19">The sequence shown here is derived from an EMBL/GenBank/DDBJ whole genome shotgun (WGS) entry which is preliminary data.</text>
</comment>
<feature type="transmembrane region" description="Helical" evidence="17">
    <location>
        <begin position="348"/>
        <end position="368"/>
    </location>
</feature>
<keyword evidence="5 17" id="KW-0812">Transmembrane</keyword>
<organism evidence="19 20">
    <name type="scientific">Chaetoceros tenuissimus</name>
    <dbReference type="NCBI Taxonomy" id="426638"/>
    <lineage>
        <taxon>Eukaryota</taxon>
        <taxon>Sar</taxon>
        <taxon>Stramenopiles</taxon>
        <taxon>Ochrophyta</taxon>
        <taxon>Bacillariophyta</taxon>
        <taxon>Coscinodiscophyceae</taxon>
        <taxon>Chaetocerotophycidae</taxon>
        <taxon>Chaetocerotales</taxon>
        <taxon>Chaetocerotaceae</taxon>
        <taxon>Chaetoceros</taxon>
    </lineage>
</organism>
<dbReference type="PROSITE" id="PS50850">
    <property type="entry name" value="MFS"/>
    <property type="match status" value="1"/>
</dbReference>
<feature type="transmembrane region" description="Helical" evidence="17">
    <location>
        <begin position="180"/>
        <end position="199"/>
    </location>
</feature>
<evidence type="ECO:0000256" key="13">
    <source>
        <dbReference type="ARBA" id="ARBA00044710"/>
    </source>
</evidence>
<dbReference type="InterPro" id="IPR036259">
    <property type="entry name" value="MFS_trans_sf"/>
</dbReference>
<dbReference type="Gene3D" id="1.20.1250.20">
    <property type="entry name" value="MFS general substrate transporter like domains"/>
    <property type="match status" value="2"/>
</dbReference>
<dbReference type="Pfam" id="PF00083">
    <property type="entry name" value="Sugar_tr"/>
    <property type="match status" value="1"/>
</dbReference>
<feature type="transmembrane region" description="Helical" evidence="17">
    <location>
        <begin position="20"/>
        <end position="41"/>
    </location>
</feature>